<organism evidence="2 3">
    <name type="scientific">Gossypium stocksii</name>
    <dbReference type="NCBI Taxonomy" id="47602"/>
    <lineage>
        <taxon>Eukaryota</taxon>
        <taxon>Viridiplantae</taxon>
        <taxon>Streptophyta</taxon>
        <taxon>Embryophyta</taxon>
        <taxon>Tracheophyta</taxon>
        <taxon>Spermatophyta</taxon>
        <taxon>Magnoliopsida</taxon>
        <taxon>eudicotyledons</taxon>
        <taxon>Gunneridae</taxon>
        <taxon>Pentapetalae</taxon>
        <taxon>rosids</taxon>
        <taxon>malvids</taxon>
        <taxon>Malvales</taxon>
        <taxon>Malvaceae</taxon>
        <taxon>Malvoideae</taxon>
        <taxon>Gossypium</taxon>
    </lineage>
</organism>
<proteinExistence type="predicted"/>
<protein>
    <submittedName>
        <fullName evidence="2">Uncharacterized protein</fullName>
    </submittedName>
</protein>
<evidence type="ECO:0000313" key="3">
    <source>
        <dbReference type="Proteomes" id="UP000828251"/>
    </source>
</evidence>
<comment type="caution">
    <text evidence="2">The sequence shown here is derived from an EMBL/GenBank/DDBJ whole genome shotgun (WGS) entry which is preliminary data.</text>
</comment>
<dbReference type="Proteomes" id="UP000828251">
    <property type="component" value="Unassembled WGS sequence"/>
</dbReference>
<dbReference type="AlphaFoldDB" id="A0A9D4ADT9"/>
<evidence type="ECO:0000313" key="2">
    <source>
        <dbReference type="EMBL" id="KAH1108133.1"/>
    </source>
</evidence>
<gene>
    <name evidence="2" type="ORF">J1N35_011901</name>
</gene>
<feature type="region of interest" description="Disordered" evidence="1">
    <location>
        <begin position="1"/>
        <end position="20"/>
    </location>
</feature>
<evidence type="ECO:0000256" key="1">
    <source>
        <dbReference type="SAM" id="MobiDB-lite"/>
    </source>
</evidence>
<feature type="non-terminal residue" evidence="2">
    <location>
        <position position="1"/>
    </location>
</feature>
<sequence>PTQFRPNSTRPIRPSSCGPHGHTFTITRPCLAHAHTFNSHTTHGQPHDWPYARVVLIYLIFDFRQTSFSCVL</sequence>
<dbReference type="EMBL" id="JAIQCV010000004">
    <property type="protein sequence ID" value="KAH1108133.1"/>
    <property type="molecule type" value="Genomic_DNA"/>
</dbReference>
<reference evidence="2 3" key="1">
    <citation type="journal article" date="2021" name="Plant Biotechnol. J.">
        <title>Multi-omics assisted identification of the key and species-specific regulatory components of drought-tolerant mechanisms in Gossypium stocksii.</title>
        <authorList>
            <person name="Yu D."/>
            <person name="Ke L."/>
            <person name="Zhang D."/>
            <person name="Wu Y."/>
            <person name="Sun Y."/>
            <person name="Mei J."/>
            <person name="Sun J."/>
            <person name="Sun Y."/>
        </authorList>
    </citation>
    <scope>NUCLEOTIDE SEQUENCE [LARGE SCALE GENOMIC DNA]</scope>
    <source>
        <strain evidence="3">cv. E1</strain>
        <tissue evidence="2">Leaf</tissue>
    </source>
</reference>
<accession>A0A9D4ADT9</accession>
<feature type="compositionally biased region" description="Polar residues" evidence="1">
    <location>
        <begin position="1"/>
        <end position="10"/>
    </location>
</feature>
<name>A0A9D4ADT9_9ROSI</name>
<feature type="non-terminal residue" evidence="2">
    <location>
        <position position="72"/>
    </location>
</feature>
<keyword evidence="3" id="KW-1185">Reference proteome</keyword>